<dbReference type="PANTHER" id="PTHR13524:SF2">
    <property type="entry name" value="MYOTUBULARIN-RELATED PROTEIN 14"/>
    <property type="match status" value="1"/>
</dbReference>
<dbReference type="SUPFAM" id="SSF52799">
    <property type="entry name" value="(Phosphotyrosine protein) phosphatases II"/>
    <property type="match status" value="1"/>
</dbReference>
<evidence type="ECO:0000256" key="1">
    <source>
        <dbReference type="SAM" id="MobiDB-lite"/>
    </source>
</evidence>
<accession>A0ABQ9EE70</accession>
<dbReference type="InterPro" id="IPR039803">
    <property type="entry name" value="MTMR14_PH-GRAM"/>
</dbReference>
<feature type="compositionally biased region" description="Polar residues" evidence="1">
    <location>
        <begin position="172"/>
        <end position="185"/>
    </location>
</feature>
<proteinExistence type="predicted"/>
<reference evidence="2 3" key="1">
    <citation type="submission" date="2022-12" db="EMBL/GenBank/DDBJ databases">
        <title>Chromosome-level genome of Tegillarca granosa.</title>
        <authorList>
            <person name="Kim J."/>
        </authorList>
    </citation>
    <scope>NUCLEOTIDE SEQUENCE [LARGE SCALE GENOMIC DNA]</scope>
    <source>
        <strain evidence="2">Teg-2019</strain>
        <tissue evidence="2">Adductor muscle</tissue>
    </source>
</reference>
<dbReference type="Proteomes" id="UP001217089">
    <property type="component" value="Unassembled WGS sequence"/>
</dbReference>
<organism evidence="2 3">
    <name type="scientific">Tegillarca granosa</name>
    <name type="common">Malaysian cockle</name>
    <name type="synonym">Anadara granosa</name>
    <dbReference type="NCBI Taxonomy" id="220873"/>
    <lineage>
        <taxon>Eukaryota</taxon>
        <taxon>Metazoa</taxon>
        <taxon>Spiralia</taxon>
        <taxon>Lophotrochozoa</taxon>
        <taxon>Mollusca</taxon>
        <taxon>Bivalvia</taxon>
        <taxon>Autobranchia</taxon>
        <taxon>Pteriomorphia</taxon>
        <taxon>Arcoida</taxon>
        <taxon>Arcoidea</taxon>
        <taxon>Arcidae</taxon>
        <taxon>Tegillarca</taxon>
    </lineage>
</organism>
<feature type="region of interest" description="Disordered" evidence="1">
    <location>
        <begin position="161"/>
        <end position="185"/>
    </location>
</feature>
<evidence type="ECO:0000313" key="2">
    <source>
        <dbReference type="EMBL" id="KAJ8301842.1"/>
    </source>
</evidence>
<dbReference type="EMBL" id="JARBDR010000918">
    <property type="protein sequence ID" value="KAJ8301842.1"/>
    <property type="molecule type" value="Genomic_DNA"/>
</dbReference>
<dbReference type="CDD" id="cd13213">
    <property type="entry name" value="PH-GRAM_MTMR14"/>
    <property type="match status" value="1"/>
</dbReference>
<gene>
    <name evidence="2" type="ORF">KUTeg_020829</name>
</gene>
<keyword evidence="3" id="KW-1185">Reference proteome</keyword>
<name>A0ABQ9EE70_TEGGR</name>
<dbReference type="PANTHER" id="PTHR13524">
    <property type="entry name" value="MYOTUBULARIN-RELATED"/>
    <property type="match status" value="1"/>
</dbReference>
<feature type="compositionally biased region" description="Low complexity" evidence="1">
    <location>
        <begin position="161"/>
        <end position="171"/>
    </location>
</feature>
<dbReference type="InterPro" id="IPR029021">
    <property type="entry name" value="Prot-tyrosine_phosphatase-like"/>
</dbReference>
<dbReference type="InterPro" id="IPR039802">
    <property type="entry name" value="MTMR14"/>
</dbReference>
<evidence type="ECO:0000313" key="3">
    <source>
        <dbReference type="Proteomes" id="UP001217089"/>
    </source>
</evidence>
<protein>
    <submittedName>
        <fullName evidence="2">Uncharacterized protein</fullName>
    </submittedName>
</protein>
<sequence length="254" mass="28909">MCEKNSEEQGDICAEDIHKLLEHSVKNAHKVKDGDLEGEFIMERCLLLLTKDYKYSVITNFNGELCGHYPSKIVLLEYQMTLADKKSNQQEEVQSFYDTGKLRELIKQARYARCRSRFAVPVILYEGKHICRSATLASGAEMYGRSGLDFLFSGPGTDPLPSMSMSESPMMTSAQPDPQMSASTSTEPQMFDRFRGQDIKLLKHINVSYICDLMVEKKKVKFGMNITSSEKVDKENRYADFSIISIPYPDLEFC</sequence>
<comment type="caution">
    <text evidence="2">The sequence shown here is derived from an EMBL/GenBank/DDBJ whole genome shotgun (WGS) entry which is preliminary data.</text>
</comment>